<dbReference type="PIRSF" id="PIRSF005590">
    <property type="entry name" value="Ribosomal_L10"/>
    <property type="match status" value="1"/>
</dbReference>
<keyword evidence="6" id="KW-1185">Reference proteome</keyword>
<gene>
    <name evidence="4" type="primary">rpl10e</name>
    <name evidence="5" type="ordered locus">Aboo_0067</name>
</gene>
<dbReference type="NCBIfam" id="NF003239">
    <property type="entry name" value="PRK04199.1-4"/>
    <property type="match status" value="1"/>
</dbReference>
<dbReference type="InterPro" id="IPR001197">
    <property type="entry name" value="Ribosomal_uL16_euk_arch"/>
</dbReference>
<dbReference type="GO" id="GO:0006412">
    <property type="term" value="P:translation"/>
    <property type="evidence" value="ECO:0007669"/>
    <property type="project" value="UniProtKB-UniRule"/>
</dbReference>
<dbReference type="OrthoDB" id="30538at2157"/>
<dbReference type="EMBL" id="CP001941">
    <property type="protein sequence ID" value="ADD07879.1"/>
    <property type="molecule type" value="Genomic_DNA"/>
</dbReference>
<dbReference type="STRING" id="439481.Aboo_0067"/>
<keyword evidence="3 4" id="KW-0687">Ribonucleoprotein</keyword>
<dbReference type="InterPro" id="IPR047873">
    <property type="entry name" value="Ribosomal_uL16"/>
</dbReference>
<protein>
    <recommendedName>
        <fullName evidence="4">Large ribosomal subunit protein uL16</fullName>
    </recommendedName>
</protein>
<dbReference type="CDD" id="cd01433">
    <property type="entry name" value="Ribosomal_L16_L10e"/>
    <property type="match status" value="1"/>
</dbReference>
<dbReference type="GeneID" id="8827003"/>
<dbReference type="HOGENOM" id="CLU_084051_0_2_2"/>
<dbReference type="GO" id="GO:0003735">
    <property type="term" value="F:structural constituent of ribosome"/>
    <property type="evidence" value="ECO:0007669"/>
    <property type="project" value="InterPro"/>
</dbReference>
<evidence type="ECO:0000256" key="2">
    <source>
        <dbReference type="ARBA" id="ARBA00022980"/>
    </source>
</evidence>
<reference evidence="5" key="1">
    <citation type="submission" date="2010-02" db="EMBL/GenBank/DDBJ databases">
        <title>Complete sequence of Aciduliprofundum boonei T469.</title>
        <authorList>
            <consortium name="US DOE Joint Genome Institute"/>
            <person name="Lucas S."/>
            <person name="Copeland A."/>
            <person name="Lapidus A."/>
            <person name="Cheng J.-F."/>
            <person name="Bruce D."/>
            <person name="Goodwin L."/>
            <person name="Pitluck S."/>
            <person name="Saunders E."/>
            <person name="Detter J.C."/>
            <person name="Han C."/>
            <person name="Tapia R."/>
            <person name="Land M."/>
            <person name="Hauser L."/>
            <person name="Kyrpides N."/>
            <person name="Mikhailova N."/>
            <person name="Flores G."/>
            <person name="Reysenbach A.-L."/>
            <person name="Woyke T."/>
        </authorList>
    </citation>
    <scope>NUCLEOTIDE SEQUENCE</scope>
    <source>
        <strain evidence="5">T469</strain>
    </source>
</reference>
<evidence type="ECO:0000313" key="5">
    <source>
        <dbReference type="EMBL" id="ADD07879.1"/>
    </source>
</evidence>
<dbReference type="InterPro" id="IPR016180">
    <property type="entry name" value="Ribosomal_uL16_dom"/>
</dbReference>
<dbReference type="Proteomes" id="UP000001400">
    <property type="component" value="Chromosome"/>
</dbReference>
<dbReference type="PANTHER" id="PTHR11726">
    <property type="entry name" value="60S RIBOSOMAL PROTEIN L10"/>
    <property type="match status" value="1"/>
</dbReference>
<dbReference type="eggNOG" id="arCOG04113">
    <property type="taxonomic scope" value="Archaea"/>
</dbReference>
<sequence length="171" mass="19023">MVRKPGRMYHNIDGPAYTRREYMGGVPNPKIVHFEMGNVDAKNDFPIEVSLVINEACQIRHTALEAARIIANKYLGKIGTANYYLWIRVYPHHVLREHKMATGAGADRISSGMSLAFGKPVGTAARVREGQVIMTARVNPQHLERAKKALKEASYKLPAPCSIVVNKRSAN</sequence>
<dbReference type="Pfam" id="PF00252">
    <property type="entry name" value="Ribosomal_L16"/>
    <property type="match status" value="1"/>
</dbReference>
<dbReference type="AlphaFoldDB" id="B5IF95"/>
<evidence type="ECO:0000256" key="4">
    <source>
        <dbReference type="HAMAP-Rule" id="MF_00448"/>
    </source>
</evidence>
<dbReference type="KEGG" id="abi:Aboo_0067"/>
<dbReference type="Gene3D" id="3.90.1170.10">
    <property type="entry name" value="Ribosomal protein L10e/L16"/>
    <property type="match status" value="1"/>
</dbReference>
<dbReference type="SUPFAM" id="SSF54686">
    <property type="entry name" value="Ribosomal protein L16p/L10e"/>
    <property type="match status" value="1"/>
</dbReference>
<dbReference type="HAMAP" id="MF_00448">
    <property type="entry name" value="Ribosomal_uL16_arch"/>
    <property type="match status" value="1"/>
</dbReference>
<dbReference type="InterPro" id="IPR022981">
    <property type="entry name" value="Ribosomal_uL16_arc"/>
</dbReference>
<dbReference type="GO" id="GO:1990904">
    <property type="term" value="C:ribonucleoprotein complex"/>
    <property type="evidence" value="ECO:0007669"/>
    <property type="project" value="UniProtKB-KW"/>
</dbReference>
<comment type="similarity">
    <text evidence="1 4">Belongs to the universal ribosomal protein uL16 family.</text>
</comment>
<evidence type="ECO:0000256" key="1">
    <source>
        <dbReference type="ARBA" id="ARBA00008931"/>
    </source>
</evidence>
<evidence type="ECO:0000313" key="6">
    <source>
        <dbReference type="Proteomes" id="UP000001400"/>
    </source>
</evidence>
<evidence type="ECO:0000256" key="3">
    <source>
        <dbReference type="ARBA" id="ARBA00023274"/>
    </source>
</evidence>
<dbReference type="InterPro" id="IPR036920">
    <property type="entry name" value="Ribosomal_uL16_sf"/>
</dbReference>
<dbReference type="RefSeq" id="WP_008085415.1">
    <property type="nucleotide sequence ID" value="NC_013926.1"/>
</dbReference>
<keyword evidence="2 4" id="KW-0689">Ribosomal protein</keyword>
<name>B5IF95_ACIB4</name>
<proteinExistence type="inferred from homology"/>
<accession>B5IF95</accession>
<organism evidence="5 6">
    <name type="scientific">Aciduliprofundum boonei (strain DSM 19572 / T469)</name>
    <dbReference type="NCBI Taxonomy" id="439481"/>
    <lineage>
        <taxon>Archaea</taxon>
        <taxon>Methanobacteriati</taxon>
        <taxon>Thermoplasmatota</taxon>
        <taxon>DHVE2 group</taxon>
        <taxon>Candidatus Aciduliprofundum</taxon>
    </lineage>
</organism>
<dbReference type="GO" id="GO:0005840">
    <property type="term" value="C:ribosome"/>
    <property type="evidence" value="ECO:0007669"/>
    <property type="project" value="UniProtKB-KW"/>
</dbReference>
<dbReference type="NCBIfam" id="TIGR00279">
    <property type="entry name" value="uL16_euk_arch"/>
    <property type="match status" value="1"/>
</dbReference>